<accession>A0ACC3AAG1</accession>
<name>A0ACC3AAG1_9EURO</name>
<keyword evidence="2" id="KW-1185">Reference proteome</keyword>
<gene>
    <name evidence="1" type="primary">MRPL35</name>
    <name evidence="1" type="ORF">H2198_003928</name>
</gene>
<evidence type="ECO:0000313" key="1">
    <source>
        <dbReference type="EMBL" id="KAJ9658090.1"/>
    </source>
</evidence>
<proteinExistence type="predicted"/>
<organism evidence="1 2">
    <name type="scientific">Neophaeococcomyces mojaviensis</name>
    <dbReference type="NCBI Taxonomy" id="3383035"/>
    <lineage>
        <taxon>Eukaryota</taxon>
        <taxon>Fungi</taxon>
        <taxon>Dikarya</taxon>
        <taxon>Ascomycota</taxon>
        <taxon>Pezizomycotina</taxon>
        <taxon>Eurotiomycetes</taxon>
        <taxon>Chaetothyriomycetidae</taxon>
        <taxon>Chaetothyriales</taxon>
        <taxon>Chaetothyriales incertae sedis</taxon>
        <taxon>Neophaeococcomyces</taxon>
    </lineage>
</organism>
<keyword evidence="1" id="KW-0689">Ribosomal protein</keyword>
<comment type="caution">
    <text evidence="1">The sequence shown here is derived from an EMBL/GenBank/DDBJ whole genome shotgun (WGS) entry which is preliminary data.</text>
</comment>
<dbReference type="EMBL" id="JAPDRQ010000055">
    <property type="protein sequence ID" value="KAJ9658090.1"/>
    <property type="molecule type" value="Genomic_DNA"/>
</dbReference>
<reference evidence="1" key="1">
    <citation type="submission" date="2022-10" db="EMBL/GenBank/DDBJ databases">
        <title>Culturing micro-colonial fungi from biological soil crusts in the Mojave desert and describing Neophaeococcomyces mojavensis, and introducing the new genera and species Taxawa tesnikishii.</title>
        <authorList>
            <person name="Kurbessoian T."/>
            <person name="Stajich J.E."/>
        </authorList>
    </citation>
    <scope>NUCLEOTIDE SEQUENCE</scope>
    <source>
        <strain evidence="1">JES_112</strain>
    </source>
</reference>
<evidence type="ECO:0000313" key="2">
    <source>
        <dbReference type="Proteomes" id="UP001172386"/>
    </source>
</evidence>
<keyword evidence="1" id="KW-0687">Ribonucleoprotein</keyword>
<protein>
    <submittedName>
        <fullName evidence="1">Mitochondrial 54S ribosomal protein YmL35</fullName>
    </submittedName>
</protein>
<dbReference type="Proteomes" id="UP001172386">
    <property type="component" value="Unassembled WGS sequence"/>
</dbReference>
<sequence>MAPARAPSAQLLRSLKGLNLHNSTINGAKAFSTTCNHGEQAQAEASRESFYKNPKPETVFVPRLEKKLVAAGTPPVGSRRRRMALAQSQGVPFDQLPFQCFQEARKVLIEDRQEKVKQIETIRARIARLQEADPNIHRGGEAYKQKRLDSMRRELEHLKILADINDPNVKRRFEDGKGDMNKPIYRFLADRKWREYRRKILVQRITQMKVVPDVTPHCDPTVDIKINFGRNNVQSGDFVDSAVSERPCQLTIQTFEKEPKLITVAIVDPDVPNLQKDSFDSRCHFLATNIELTPTTPQVDLATLTESQIVVPWLPPTAQKGSPYHRLAIVVCQQKNNVPIDIAVAKKNINQHDFRMRTTMTKHMLHPIGATLFRTKWDDNMAEVMKRAGIEGADMELKRIKVEPLPYKRRNPSTFR</sequence>